<keyword evidence="3" id="KW-1185">Reference proteome</keyword>
<accession>A0A937EQQ0</accession>
<dbReference type="PROSITE" id="PS51725">
    <property type="entry name" value="ABM"/>
    <property type="match status" value="1"/>
</dbReference>
<dbReference type="EMBL" id="JAERRK010000025">
    <property type="protein sequence ID" value="MBL1086792.1"/>
    <property type="molecule type" value="Genomic_DNA"/>
</dbReference>
<feature type="domain" description="ABM" evidence="1">
    <location>
        <begin position="3"/>
        <end position="93"/>
    </location>
</feature>
<dbReference type="InterPro" id="IPR011008">
    <property type="entry name" value="Dimeric_a/b-barrel"/>
</dbReference>
<proteinExistence type="predicted"/>
<dbReference type="Gene3D" id="3.30.70.100">
    <property type="match status" value="1"/>
</dbReference>
<comment type="caution">
    <text evidence="2">The sequence shown here is derived from an EMBL/GenBank/DDBJ whole genome shotgun (WGS) entry which is preliminary data.</text>
</comment>
<evidence type="ECO:0000313" key="2">
    <source>
        <dbReference type="EMBL" id="MBL1086792.1"/>
    </source>
</evidence>
<dbReference type="Pfam" id="PF03992">
    <property type="entry name" value="ABM"/>
    <property type="match status" value="1"/>
</dbReference>
<organism evidence="2 3">
    <name type="scientific">Streptomyces actinomycinicus</name>
    <dbReference type="NCBI Taxonomy" id="1695166"/>
    <lineage>
        <taxon>Bacteria</taxon>
        <taxon>Bacillati</taxon>
        <taxon>Actinomycetota</taxon>
        <taxon>Actinomycetes</taxon>
        <taxon>Kitasatosporales</taxon>
        <taxon>Streptomycetaceae</taxon>
        <taxon>Streptomyces</taxon>
    </lineage>
</organism>
<evidence type="ECO:0000259" key="1">
    <source>
        <dbReference type="PROSITE" id="PS51725"/>
    </source>
</evidence>
<keyword evidence="2" id="KW-0560">Oxidoreductase</keyword>
<dbReference type="AlphaFoldDB" id="A0A937EQQ0"/>
<dbReference type="Proteomes" id="UP000661858">
    <property type="component" value="Unassembled WGS sequence"/>
</dbReference>
<dbReference type="SUPFAM" id="SSF54909">
    <property type="entry name" value="Dimeric alpha+beta barrel"/>
    <property type="match status" value="1"/>
</dbReference>
<reference evidence="2" key="1">
    <citation type="submission" date="2021-01" db="EMBL/GenBank/DDBJ databases">
        <title>WGS of actinomycetes isolated from Thailand.</title>
        <authorList>
            <person name="Thawai C."/>
        </authorList>
    </citation>
    <scope>NUCLEOTIDE SEQUENCE</scope>
    <source>
        <strain evidence="2">RCU-197</strain>
    </source>
</reference>
<sequence length="107" mass="12428">MPFGLVVRFTTRDASAAAGFDRLVAETLEEIRSREPGTLVYVSHVPEGEPNVRVFYELYEDREAFDRHEEQLHVKRFLAEREQFLTDTEVTFLNEVAGKRPVSARER</sequence>
<dbReference type="InterPro" id="IPR007138">
    <property type="entry name" value="ABM_dom"/>
</dbReference>
<evidence type="ECO:0000313" key="3">
    <source>
        <dbReference type="Proteomes" id="UP000661858"/>
    </source>
</evidence>
<keyword evidence="2" id="KW-0503">Monooxygenase</keyword>
<gene>
    <name evidence="2" type="ORF">JK359_33340</name>
</gene>
<dbReference type="GO" id="GO:0004497">
    <property type="term" value="F:monooxygenase activity"/>
    <property type="evidence" value="ECO:0007669"/>
    <property type="project" value="UniProtKB-KW"/>
</dbReference>
<dbReference type="RefSeq" id="WP_201843343.1">
    <property type="nucleotide sequence ID" value="NZ_JAERRK010000025.1"/>
</dbReference>
<name>A0A937EQQ0_9ACTN</name>
<protein>
    <submittedName>
        <fullName evidence="2">Antibiotic biosynthesis monooxygenase</fullName>
    </submittedName>
</protein>